<evidence type="ECO:0000313" key="2">
    <source>
        <dbReference type="EMBL" id="CAK1603275.1"/>
    </source>
</evidence>
<dbReference type="PANTHER" id="PTHR47331">
    <property type="entry name" value="PHD-TYPE DOMAIN-CONTAINING PROTEIN"/>
    <property type="match status" value="1"/>
</dbReference>
<dbReference type="Proteomes" id="UP001314205">
    <property type="component" value="Unassembled WGS sequence"/>
</dbReference>
<dbReference type="SUPFAM" id="SSF56672">
    <property type="entry name" value="DNA/RNA polymerases"/>
    <property type="match status" value="1"/>
</dbReference>
<feature type="compositionally biased region" description="Basic and acidic residues" evidence="1">
    <location>
        <begin position="401"/>
        <end position="410"/>
    </location>
</feature>
<dbReference type="Pfam" id="PF05380">
    <property type="entry name" value="Peptidase_A17"/>
    <property type="match status" value="1"/>
</dbReference>
<feature type="region of interest" description="Disordered" evidence="1">
    <location>
        <begin position="91"/>
        <end position="122"/>
    </location>
</feature>
<dbReference type="GO" id="GO:0071897">
    <property type="term" value="P:DNA biosynthetic process"/>
    <property type="evidence" value="ECO:0007669"/>
    <property type="project" value="UniProtKB-ARBA"/>
</dbReference>
<gene>
    <name evidence="2" type="ORF">PARMNEM_LOCUS21671</name>
</gene>
<evidence type="ECO:0000256" key="1">
    <source>
        <dbReference type="SAM" id="MobiDB-lite"/>
    </source>
</evidence>
<comment type="caution">
    <text evidence="2">The sequence shown here is derived from an EMBL/GenBank/DDBJ whole genome shotgun (WGS) entry which is preliminary data.</text>
</comment>
<evidence type="ECO:0000313" key="3">
    <source>
        <dbReference type="Proteomes" id="UP001314205"/>
    </source>
</evidence>
<feature type="compositionally biased region" description="Polar residues" evidence="1">
    <location>
        <begin position="414"/>
        <end position="426"/>
    </location>
</feature>
<dbReference type="InterPro" id="IPR043128">
    <property type="entry name" value="Rev_trsase/Diguanyl_cyclase"/>
</dbReference>
<dbReference type="InterPro" id="IPR043502">
    <property type="entry name" value="DNA/RNA_pol_sf"/>
</dbReference>
<dbReference type="EMBL" id="CAVLGL010000148">
    <property type="protein sequence ID" value="CAK1603275.1"/>
    <property type="molecule type" value="Genomic_DNA"/>
</dbReference>
<dbReference type="AlphaFoldDB" id="A0AAV1M6I8"/>
<sequence>MEDLQANQQQMVSGMEQLLSNFKKDGAYRRTAAHIKKRLDSLDTYWQEFHNLHLQVRELCDENHSYIVQNQYGQVLDFYTKTKDYIQSFLPTEDKSRPSTPIIKPSNFNPPPSTSSATPRQVDRSINSKLDEMLRKQSSNFRAFKRTLANIDLDLLTDNWELEDALKTLSVRWNRIDSLHWELDSKLEGTNVAYEQEFSVHERSFSDIKKAINKKIWSTAHQEQFTPKLDIPIFNGNYHQWVPFKDLFTECIHNNRSLSSAQKMQFLKSKVRGEAERLIQHLQISSDNYIICWDILNNRYNNPKLIFTSHMNILMSLPVPHQASVTNIKKIHDTTQECLNAIKNLGIDISTWDPIIVYLLTQKLDNETHHDYVQSLKCPRELPKLQEFLKFLEQTFTSMESGRRKQDNTHQKSHIPSNQNQYPKTSKSNYFKQSYASNRVTTQHPSNISSRGSASPNLQAVKNKNFITYTCPLCSKDHGLFFCQEFLDMSPQTRRKTVTKLNVCQNCLFNHQGKACLSEKRCRECNENHNTMLHDAFRSYSNKSQNNANVKNKSSMSSEVENNRVSISNSNVTQQNNDMTEILLATAMLKVQAADGTYKIMRTLIDQGLQYSIISENAAQRLALPRRNCKGSIYGVGVKPNSCKGVLHLTCSSMDDNYVFDTSVFIMQNLIKQLPNSTFAKPSWSFLNNIQLADPDFNISRPVDLLLGADIYSNIILPGICREEDQSVPIAQQTRLGWILCGNTKTYQCNVILNNIEQIEKFWETEDITEHFDLSEEDLQCIQYYEETTKRLSDGRYEVRLPLKPGYEKQLGSSKNKAIAHFLSMERKFRKNNSFEQNYKAFIHEYLALGHMKPADSMGRLECYIPHHGVQRPESTTTALRVVFNGSCKTSTGSSLNDVMYAGPNLQQDLQELLIKWRQFEIVFTADIEKMFRQIWIHQDDQLLQKIIWRDCPSSALQDLQLCTVTYGTKAAPFLAMMTLKRLANDERRNDYSTTAIQALEKAMYMDDLLYGAHSMTSALELQQELIRLLQSGGFNLRKWNSNKEELLNINNNQDNKNFNFKHAHSSKTLGLSWISKQDIFTFQTKITVSEKKCTKRSLLSEISKQFDPIGLIAPITLRLKLLFQKVWQLNLQWDDELPEEIQVEWINMKHGIKMIDQLQIPRWLGTKENSLVELHGFCDSLERAFGCAIYCRTSKNHHSMVVLVAAKTRLVPIKKPITIPRLELNAAVLLSKLMNKVVNCLSTYNI</sequence>
<keyword evidence="3" id="KW-1185">Reference proteome</keyword>
<proteinExistence type="predicted"/>
<accession>A0AAV1M6I8</accession>
<dbReference type="Gene3D" id="3.30.70.270">
    <property type="match status" value="1"/>
</dbReference>
<dbReference type="Gene3D" id="3.10.10.10">
    <property type="entry name" value="HIV Type 1 Reverse Transcriptase, subunit A, domain 1"/>
    <property type="match status" value="1"/>
</dbReference>
<name>A0AAV1M6I8_9NEOP</name>
<evidence type="ECO:0008006" key="4">
    <source>
        <dbReference type="Google" id="ProtNLM"/>
    </source>
</evidence>
<dbReference type="InterPro" id="IPR005312">
    <property type="entry name" value="DUF1759"/>
</dbReference>
<reference evidence="2 3" key="1">
    <citation type="submission" date="2023-11" db="EMBL/GenBank/DDBJ databases">
        <authorList>
            <person name="Hedman E."/>
            <person name="Englund M."/>
            <person name="Stromberg M."/>
            <person name="Nyberg Akerstrom W."/>
            <person name="Nylinder S."/>
            <person name="Jareborg N."/>
            <person name="Kallberg Y."/>
            <person name="Kronander E."/>
        </authorList>
    </citation>
    <scope>NUCLEOTIDE SEQUENCE [LARGE SCALE GENOMIC DNA]</scope>
</reference>
<organism evidence="2 3">
    <name type="scientific">Parnassius mnemosyne</name>
    <name type="common">clouded apollo</name>
    <dbReference type="NCBI Taxonomy" id="213953"/>
    <lineage>
        <taxon>Eukaryota</taxon>
        <taxon>Metazoa</taxon>
        <taxon>Ecdysozoa</taxon>
        <taxon>Arthropoda</taxon>
        <taxon>Hexapoda</taxon>
        <taxon>Insecta</taxon>
        <taxon>Pterygota</taxon>
        <taxon>Neoptera</taxon>
        <taxon>Endopterygota</taxon>
        <taxon>Lepidoptera</taxon>
        <taxon>Glossata</taxon>
        <taxon>Ditrysia</taxon>
        <taxon>Papilionoidea</taxon>
        <taxon>Papilionidae</taxon>
        <taxon>Parnassiinae</taxon>
        <taxon>Parnassini</taxon>
        <taxon>Parnassius</taxon>
        <taxon>Driopa</taxon>
    </lineage>
</organism>
<feature type="region of interest" description="Disordered" evidence="1">
    <location>
        <begin position="399"/>
        <end position="426"/>
    </location>
</feature>
<protein>
    <recommendedName>
        <fullName evidence="4">Peptidase aspartic putative domain-containing protein</fullName>
    </recommendedName>
</protein>
<dbReference type="InterPro" id="IPR008042">
    <property type="entry name" value="Retrotrans_Pao"/>
</dbReference>
<dbReference type="PANTHER" id="PTHR47331:SF5">
    <property type="entry name" value="RIBONUCLEASE H"/>
    <property type="match status" value="1"/>
</dbReference>
<dbReference type="Pfam" id="PF03564">
    <property type="entry name" value="DUF1759"/>
    <property type="match status" value="1"/>
</dbReference>